<dbReference type="Proteomes" id="UP001232725">
    <property type="component" value="Unassembled WGS sequence"/>
</dbReference>
<gene>
    <name evidence="2" type="ORF">Q9R02_07040</name>
</gene>
<evidence type="ECO:0000313" key="2">
    <source>
        <dbReference type="EMBL" id="MDP5226901.1"/>
    </source>
</evidence>
<proteinExistence type="predicted"/>
<sequence length="68" mass="7092">MNFGFVFKAIAFLVIVGGIFLAGVIAGGSFATGMVQDGVIQQVQQCMPAQTAEELRPCLTTTDGEAQP</sequence>
<feature type="transmembrane region" description="Helical" evidence="1">
    <location>
        <begin position="6"/>
        <end position="26"/>
    </location>
</feature>
<comment type="caution">
    <text evidence="2">The sequence shown here is derived from an EMBL/GenBank/DDBJ whole genome shotgun (WGS) entry which is preliminary data.</text>
</comment>
<evidence type="ECO:0000313" key="3">
    <source>
        <dbReference type="Proteomes" id="UP001232725"/>
    </source>
</evidence>
<keyword evidence="1" id="KW-0812">Transmembrane</keyword>
<dbReference type="RefSeq" id="WP_305995947.1">
    <property type="nucleotide sequence ID" value="NZ_JAVALS010000003.1"/>
</dbReference>
<keyword evidence="3" id="KW-1185">Reference proteome</keyword>
<keyword evidence="1" id="KW-1133">Transmembrane helix</keyword>
<evidence type="ECO:0000256" key="1">
    <source>
        <dbReference type="SAM" id="Phobius"/>
    </source>
</evidence>
<evidence type="ECO:0008006" key="4">
    <source>
        <dbReference type="Google" id="ProtNLM"/>
    </source>
</evidence>
<keyword evidence="1" id="KW-0472">Membrane</keyword>
<protein>
    <recommendedName>
        <fullName evidence="4">Secreted protein</fullName>
    </recommendedName>
</protein>
<name>A0ABT9IMV3_9MICC</name>
<dbReference type="EMBL" id="JAVALS010000003">
    <property type="protein sequence ID" value="MDP5226901.1"/>
    <property type="molecule type" value="Genomic_DNA"/>
</dbReference>
<reference evidence="2 3" key="1">
    <citation type="submission" date="2023-08" db="EMBL/GenBank/DDBJ databases">
        <title>Arthrobacter horti sp. nov., isolated from forest soil.</title>
        <authorList>
            <person name="Park M."/>
        </authorList>
    </citation>
    <scope>NUCLEOTIDE SEQUENCE [LARGE SCALE GENOMIC DNA]</scope>
    <source>
        <strain evidence="2 3">YJM1</strain>
    </source>
</reference>
<organism evidence="2 3">
    <name type="scientific">Arthrobacter horti</name>
    <dbReference type="NCBI Taxonomy" id="3068273"/>
    <lineage>
        <taxon>Bacteria</taxon>
        <taxon>Bacillati</taxon>
        <taxon>Actinomycetota</taxon>
        <taxon>Actinomycetes</taxon>
        <taxon>Micrococcales</taxon>
        <taxon>Micrococcaceae</taxon>
        <taxon>Arthrobacter</taxon>
    </lineage>
</organism>
<accession>A0ABT9IMV3</accession>